<dbReference type="AlphaFoldDB" id="A0A5M9JKK2"/>
<organism evidence="1 2">
    <name type="scientific">Monilinia fructicola</name>
    <name type="common">Brown rot fungus</name>
    <name type="synonym">Ciboria fructicola</name>
    <dbReference type="NCBI Taxonomy" id="38448"/>
    <lineage>
        <taxon>Eukaryota</taxon>
        <taxon>Fungi</taxon>
        <taxon>Dikarya</taxon>
        <taxon>Ascomycota</taxon>
        <taxon>Pezizomycotina</taxon>
        <taxon>Leotiomycetes</taxon>
        <taxon>Helotiales</taxon>
        <taxon>Sclerotiniaceae</taxon>
        <taxon>Monilinia</taxon>
    </lineage>
</organism>
<evidence type="ECO:0000313" key="2">
    <source>
        <dbReference type="Proteomes" id="UP000322873"/>
    </source>
</evidence>
<reference evidence="1 2" key="1">
    <citation type="submission" date="2019-06" db="EMBL/GenBank/DDBJ databases">
        <title>Genome Sequence of the Brown Rot Fungal Pathogen Monilinia fructicola.</title>
        <authorList>
            <person name="De Miccolis Angelini R.M."/>
            <person name="Landi L."/>
            <person name="Abate D."/>
            <person name="Pollastro S."/>
            <person name="Romanazzi G."/>
            <person name="Faretra F."/>
        </authorList>
    </citation>
    <scope>NUCLEOTIDE SEQUENCE [LARGE SCALE GENOMIC DNA]</scope>
    <source>
        <strain evidence="1 2">Mfrc123</strain>
    </source>
</reference>
<dbReference type="Proteomes" id="UP000322873">
    <property type="component" value="Unassembled WGS sequence"/>
</dbReference>
<gene>
    <name evidence="1" type="ORF">EYC84_008645</name>
</gene>
<accession>A0A5M9JKK2</accession>
<sequence length="192" mass="22111">MVPYGVYPLHYNQVVFTNITLDLVTPPFSCLSLVLLPISYVHGFLLHSPKLLFFSLLLPHLSFIKNCTKNTISLSSPLLFILSPLHSSPLLSSPLLFSPPQTHTHIILLLISKIKFWFSQQDIHNLTTLSAFQLVNQSINNTSWEYEHTTKTYHQHHHHHHHQRRHHTVESLTTFFSSSISSNKSFRFLLPG</sequence>
<dbReference type="EMBL" id="VICG01000010">
    <property type="protein sequence ID" value="KAA8568266.1"/>
    <property type="molecule type" value="Genomic_DNA"/>
</dbReference>
<evidence type="ECO:0000313" key="1">
    <source>
        <dbReference type="EMBL" id="KAA8568266.1"/>
    </source>
</evidence>
<keyword evidence="2" id="KW-1185">Reference proteome</keyword>
<name>A0A5M9JKK2_MONFR</name>
<protein>
    <submittedName>
        <fullName evidence="1">Uncharacterized protein</fullName>
    </submittedName>
</protein>
<comment type="caution">
    <text evidence="1">The sequence shown here is derived from an EMBL/GenBank/DDBJ whole genome shotgun (WGS) entry which is preliminary data.</text>
</comment>
<proteinExistence type="predicted"/>